<organism evidence="2 3">
    <name type="scientific">Alysiella crassa</name>
    <dbReference type="NCBI Taxonomy" id="153491"/>
    <lineage>
        <taxon>Bacteria</taxon>
        <taxon>Pseudomonadati</taxon>
        <taxon>Pseudomonadota</taxon>
        <taxon>Betaproteobacteria</taxon>
        <taxon>Neisseriales</taxon>
        <taxon>Neisseriaceae</taxon>
        <taxon>Alysiella</taxon>
    </lineage>
</organism>
<dbReference type="Proteomes" id="UP000254209">
    <property type="component" value="Unassembled WGS sequence"/>
</dbReference>
<proteinExistence type="predicted"/>
<dbReference type="EMBL" id="UFSO01000002">
    <property type="protein sequence ID" value="SSY70767.1"/>
    <property type="molecule type" value="Genomic_DNA"/>
</dbReference>
<protein>
    <submittedName>
        <fullName evidence="2">Uncharacterized protein</fullName>
    </submittedName>
</protein>
<feature type="compositionally biased region" description="Polar residues" evidence="1">
    <location>
        <begin position="23"/>
        <end position="49"/>
    </location>
</feature>
<reference evidence="2 3" key="1">
    <citation type="submission" date="2018-06" db="EMBL/GenBank/DDBJ databases">
        <authorList>
            <consortium name="Pathogen Informatics"/>
            <person name="Doyle S."/>
        </authorList>
    </citation>
    <scope>NUCLEOTIDE SEQUENCE [LARGE SCALE GENOMIC DNA]</scope>
    <source>
        <strain evidence="2 3">NCTC10283</strain>
    </source>
</reference>
<name>A0A376BLX4_9NEIS</name>
<evidence type="ECO:0000313" key="3">
    <source>
        <dbReference type="Proteomes" id="UP000254209"/>
    </source>
</evidence>
<evidence type="ECO:0000256" key="1">
    <source>
        <dbReference type="SAM" id="MobiDB-lite"/>
    </source>
</evidence>
<dbReference type="STRING" id="1120980.GCA_000745955_02636"/>
<keyword evidence="3" id="KW-1185">Reference proteome</keyword>
<evidence type="ECO:0000313" key="2">
    <source>
        <dbReference type="EMBL" id="SSY70767.1"/>
    </source>
</evidence>
<dbReference type="RefSeq" id="WP_051968648.1">
    <property type="nucleotide sequence ID" value="NZ_CP091519.2"/>
</dbReference>
<feature type="region of interest" description="Disordered" evidence="1">
    <location>
        <begin position="22"/>
        <end position="49"/>
    </location>
</feature>
<dbReference type="AlphaFoldDB" id="A0A376BLX4"/>
<gene>
    <name evidence="2" type="ORF">NCTC10283_00878</name>
</gene>
<sequence>MKTLVQHKLPIRKMFKSLFTGADTGNESSQTAPISSANISNLPTPQPITTDTVEHTIGVEINDVPPIHHENHHETHLELDSLEAWSSHDETANTSATNHHLLDNTPEAAEDLPQYLALSRVLREQLDTIPECQAVAYVNISSNQYIGI</sequence>
<accession>A0A376BLX4</accession>